<dbReference type="InterPro" id="IPR037401">
    <property type="entry name" value="SnoaL-like"/>
</dbReference>
<dbReference type="SUPFAM" id="SSF54427">
    <property type="entry name" value="NTF2-like"/>
    <property type="match status" value="1"/>
</dbReference>
<dbReference type="EMBL" id="JAVFKD010000012">
    <property type="protein sequence ID" value="KAK5991933.1"/>
    <property type="molecule type" value="Genomic_DNA"/>
</dbReference>
<proteinExistence type="predicted"/>
<comment type="caution">
    <text evidence="2">The sequence shown here is derived from an EMBL/GenBank/DDBJ whole genome shotgun (WGS) entry which is preliminary data.</text>
</comment>
<evidence type="ECO:0000259" key="1">
    <source>
        <dbReference type="Pfam" id="PF12680"/>
    </source>
</evidence>
<sequence length="158" mass="18370">MLFSRIVTAMHQQIVNNYLGMWNGNYSLLPETLHPQVHLYQDRIPTDQGTILLPIQTSEDFRGFIQRAREGWNEYRFELLNYAADQHNIVLRWKLNAVMGPDFPPRIPTTKKDGDYITYNGTDFLQLDPCSWLVNQVDSAQDFLALFHSLGIPFLKVI</sequence>
<evidence type="ECO:0000313" key="2">
    <source>
        <dbReference type="EMBL" id="KAK5991933.1"/>
    </source>
</evidence>
<feature type="domain" description="SnoaL-like" evidence="1">
    <location>
        <begin position="21"/>
        <end position="126"/>
    </location>
</feature>
<evidence type="ECO:0000313" key="3">
    <source>
        <dbReference type="Proteomes" id="UP001338125"/>
    </source>
</evidence>
<dbReference type="Gene3D" id="3.10.450.50">
    <property type="match status" value="1"/>
</dbReference>
<name>A0ABR0SIF9_9HYPO</name>
<dbReference type="Proteomes" id="UP001338125">
    <property type="component" value="Unassembled WGS sequence"/>
</dbReference>
<dbReference type="InterPro" id="IPR032710">
    <property type="entry name" value="NTF2-like_dom_sf"/>
</dbReference>
<organism evidence="2 3">
    <name type="scientific">Cladobotryum mycophilum</name>
    <dbReference type="NCBI Taxonomy" id="491253"/>
    <lineage>
        <taxon>Eukaryota</taxon>
        <taxon>Fungi</taxon>
        <taxon>Dikarya</taxon>
        <taxon>Ascomycota</taxon>
        <taxon>Pezizomycotina</taxon>
        <taxon>Sordariomycetes</taxon>
        <taxon>Hypocreomycetidae</taxon>
        <taxon>Hypocreales</taxon>
        <taxon>Hypocreaceae</taxon>
        <taxon>Cladobotryum</taxon>
    </lineage>
</organism>
<gene>
    <name evidence="2" type="ORF">PT974_05323</name>
</gene>
<reference evidence="2 3" key="1">
    <citation type="submission" date="2024-01" db="EMBL/GenBank/DDBJ databases">
        <title>Complete genome of Cladobotryum mycophilum ATHUM6906.</title>
        <authorList>
            <person name="Christinaki A.C."/>
            <person name="Myridakis A.I."/>
            <person name="Kouvelis V.N."/>
        </authorList>
    </citation>
    <scope>NUCLEOTIDE SEQUENCE [LARGE SCALE GENOMIC DNA]</scope>
    <source>
        <strain evidence="2 3">ATHUM6906</strain>
    </source>
</reference>
<keyword evidence="3" id="KW-1185">Reference proteome</keyword>
<dbReference type="Pfam" id="PF12680">
    <property type="entry name" value="SnoaL_2"/>
    <property type="match status" value="1"/>
</dbReference>
<protein>
    <recommendedName>
        <fullName evidence="1">SnoaL-like domain-containing protein</fullName>
    </recommendedName>
</protein>
<accession>A0ABR0SIF9</accession>